<dbReference type="PROSITE" id="PS50801">
    <property type="entry name" value="STAS"/>
    <property type="match status" value="1"/>
</dbReference>
<dbReference type="GO" id="GO:0003723">
    <property type="term" value="F:RNA binding"/>
    <property type="evidence" value="ECO:0007669"/>
    <property type="project" value="InterPro"/>
</dbReference>
<protein>
    <submittedName>
        <fullName evidence="6">ANTAR domain protein</fullName>
    </submittedName>
    <submittedName>
        <fullName evidence="7">Anti-anti-sigma regulatory factor</fullName>
    </submittedName>
</protein>
<reference evidence="6" key="1">
    <citation type="submission" date="2014-05" db="EMBL/GenBank/DDBJ databases">
        <authorList>
            <person name="Horn Fabian"/>
        </authorList>
    </citation>
    <scope>NUCLEOTIDE SEQUENCE</scope>
</reference>
<feature type="region of interest" description="Disordered" evidence="3">
    <location>
        <begin position="452"/>
        <end position="473"/>
    </location>
</feature>
<dbReference type="Proteomes" id="UP000756710">
    <property type="component" value="Unassembled WGS sequence"/>
</dbReference>
<evidence type="ECO:0000313" key="7">
    <source>
        <dbReference type="EMBL" id="MBP2060262.1"/>
    </source>
</evidence>
<dbReference type="InterPro" id="IPR002645">
    <property type="entry name" value="STAS_dom"/>
</dbReference>
<dbReference type="InterPro" id="IPR058548">
    <property type="entry name" value="MlaB-like_STAS"/>
</dbReference>
<dbReference type="Pfam" id="PF03861">
    <property type="entry name" value="ANTAR"/>
    <property type="match status" value="1"/>
</dbReference>
<dbReference type="CDD" id="cd07043">
    <property type="entry name" value="STAS_anti-anti-sigma_factors"/>
    <property type="match status" value="1"/>
</dbReference>
<keyword evidence="2" id="KW-0804">Transcription</keyword>
<dbReference type="Pfam" id="PF13466">
    <property type="entry name" value="STAS_2"/>
    <property type="match status" value="1"/>
</dbReference>
<dbReference type="SMART" id="SM01012">
    <property type="entry name" value="ANTAR"/>
    <property type="match status" value="1"/>
</dbReference>
<gene>
    <name evidence="7" type="ORF">J2Z30_001264</name>
    <name evidence="6" type="ORF">SIRAN8812</name>
</gene>
<dbReference type="InterPro" id="IPR036513">
    <property type="entry name" value="STAS_dom_sf"/>
</dbReference>
<feature type="region of interest" description="Disordered" evidence="3">
    <location>
        <begin position="1"/>
        <end position="34"/>
    </location>
</feature>
<feature type="compositionally biased region" description="Basic and acidic residues" evidence="3">
    <location>
        <begin position="1"/>
        <end position="14"/>
    </location>
</feature>
<dbReference type="Gene3D" id="1.10.10.10">
    <property type="entry name" value="Winged helix-like DNA-binding domain superfamily/Winged helix DNA-binding domain"/>
    <property type="match status" value="1"/>
</dbReference>
<evidence type="ECO:0000259" key="5">
    <source>
        <dbReference type="PROSITE" id="PS50921"/>
    </source>
</evidence>
<dbReference type="PROSITE" id="PS50921">
    <property type="entry name" value="ANTAR"/>
    <property type="match status" value="1"/>
</dbReference>
<proteinExistence type="predicted"/>
<keyword evidence="1" id="KW-0805">Transcription regulation</keyword>
<feature type="domain" description="STAS" evidence="4">
    <location>
        <begin position="68"/>
        <end position="135"/>
    </location>
</feature>
<name>A0A061A1G9_9ACTN</name>
<dbReference type="EMBL" id="LK022848">
    <property type="protein sequence ID" value="CDR15833.1"/>
    <property type="molecule type" value="Genomic_DNA"/>
</dbReference>
<feature type="compositionally biased region" description="Basic and acidic residues" evidence="3">
    <location>
        <begin position="145"/>
        <end position="156"/>
    </location>
</feature>
<evidence type="ECO:0000313" key="6">
    <source>
        <dbReference type="EMBL" id="CDR15833.1"/>
    </source>
</evidence>
<evidence type="ECO:0000256" key="1">
    <source>
        <dbReference type="ARBA" id="ARBA00023015"/>
    </source>
</evidence>
<dbReference type="SUPFAM" id="SSF52091">
    <property type="entry name" value="SpoIIaa-like"/>
    <property type="match status" value="1"/>
</dbReference>
<dbReference type="EMBL" id="JAGGLR010000003">
    <property type="protein sequence ID" value="MBP2060262.1"/>
    <property type="molecule type" value="Genomic_DNA"/>
</dbReference>
<dbReference type="AlphaFoldDB" id="A0A061A1G9"/>
<evidence type="ECO:0000256" key="3">
    <source>
        <dbReference type="SAM" id="MobiDB-lite"/>
    </source>
</evidence>
<organism evidence="6">
    <name type="scientific">Streptomyces iranensis</name>
    <dbReference type="NCBI Taxonomy" id="576784"/>
    <lineage>
        <taxon>Bacteria</taxon>
        <taxon>Bacillati</taxon>
        <taxon>Actinomycetota</taxon>
        <taxon>Actinomycetes</taxon>
        <taxon>Kitasatosporales</taxon>
        <taxon>Streptomycetaceae</taxon>
        <taxon>Streptomyces</taxon>
        <taxon>Streptomyces violaceusniger group</taxon>
    </lineage>
</organism>
<dbReference type="InterPro" id="IPR029016">
    <property type="entry name" value="GAF-like_dom_sf"/>
</dbReference>
<evidence type="ECO:0000259" key="4">
    <source>
        <dbReference type="PROSITE" id="PS50801"/>
    </source>
</evidence>
<dbReference type="Gene3D" id="3.30.450.40">
    <property type="match status" value="1"/>
</dbReference>
<dbReference type="SUPFAM" id="SSF55781">
    <property type="entry name" value="GAF domain-like"/>
    <property type="match status" value="1"/>
</dbReference>
<keyword evidence="8" id="KW-1185">Reference proteome</keyword>
<feature type="domain" description="ANTAR" evidence="5">
    <location>
        <begin position="192"/>
        <end position="254"/>
    </location>
</feature>
<dbReference type="HOGENOM" id="CLU_662072_0_0_11"/>
<dbReference type="Gene3D" id="3.30.750.24">
    <property type="entry name" value="STAS domain"/>
    <property type="match status" value="1"/>
</dbReference>
<evidence type="ECO:0000256" key="2">
    <source>
        <dbReference type="ARBA" id="ARBA00023163"/>
    </source>
</evidence>
<dbReference type="InterPro" id="IPR005561">
    <property type="entry name" value="ANTAR"/>
</dbReference>
<evidence type="ECO:0000313" key="8">
    <source>
        <dbReference type="Proteomes" id="UP000756710"/>
    </source>
</evidence>
<accession>A0A061A1G9</accession>
<feature type="region of interest" description="Disordered" evidence="3">
    <location>
        <begin position="143"/>
        <end position="182"/>
    </location>
</feature>
<sequence length="473" mass="50298">MRETDVTCGNEDRGAGQGAPSERPPRVPGAASGGAAWLLRPEGGLDRPDHPVFMGARQVGRERPGAAVIVDLSRVREITAEGVRGLLRCARTLSEAGAPLLLAGAADDVARLLRTVLVDGTIRMYATVEAAVAACGGTAAGADASARDTSARDTSARDTSALDTSARDTSARDTSALDTCTAGGDRTAVPEVIRLRRETVDLRAKLRSHPLIAQAQGVLRERYRLPAGQTAFTLLKRSSQTHNVKLRTLAAALLRVERPAPGSRLWFPERIRGEAPALPFLPDVRPGEVHRSTVVKRVLDRAMEVVGSDMGDLQLADPAGLRMARHHGFSSEFIDFFSHVGEGETACAMAAARARPVVSDIATDRVFSDTAREVILATGSRTAHSIPMTGASREVVGVFSVHVPKVRHSPTDAETAILLDLATRAGLWLEWHERTVVLDALEDLHQRALAAARGAAPRRPSLGSPPGGYPSES</sequence>
<dbReference type="RefSeq" id="WP_063791016.1">
    <property type="nucleotide sequence ID" value="NZ_BAABDR010000079.1"/>
</dbReference>
<reference evidence="7 8" key="2">
    <citation type="submission" date="2021-03" db="EMBL/GenBank/DDBJ databases">
        <title>Genomic Encyclopedia of Type Strains, Phase IV (KMG-IV): sequencing the most valuable type-strain genomes for metagenomic binning, comparative biology and taxonomic classification.</title>
        <authorList>
            <person name="Goeker M."/>
        </authorList>
    </citation>
    <scope>NUCLEOTIDE SEQUENCE [LARGE SCALE GENOMIC DNA]</scope>
    <source>
        <strain evidence="7 8">DSM 41954</strain>
    </source>
</reference>
<dbReference type="InterPro" id="IPR036388">
    <property type="entry name" value="WH-like_DNA-bd_sf"/>
</dbReference>